<dbReference type="PANTHER" id="PTHR46116">
    <property type="entry name" value="(E3-INDEPENDENT) E2 UBIQUITIN-CONJUGATING ENZYME"/>
    <property type="match status" value="1"/>
</dbReference>
<feature type="compositionally biased region" description="Acidic residues" evidence="3">
    <location>
        <begin position="712"/>
        <end position="743"/>
    </location>
</feature>
<gene>
    <name evidence="5" type="ORF">MPDQ_000796</name>
</gene>
<dbReference type="Proteomes" id="UP000319663">
    <property type="component" value="Unassembled WGS sequence"/>
</dbReference>
<evidence type="ECO:0000313" key="6">
    <source>
        <dbReference type="Proteomes" id="UP000319663"/>
    </source>
</evidence>
<evidence type="ECO:0000256" key="2">
    <source>
        <dbReference type="ARBA" id="ARBA00022786"/>
    </source>
</evidence>
<dbReference type="InterPro" id="IPR000608">
    <property type="entry name" value="UBC"/>
</dbReference>
<dbReference type="FunFam" id="3.10.110.10:FF:000094">
    <property type="entry name" value="Probable ubiquitin-conjugating enzyme E2 23"/>
    <property type="match status" value="1"/>
</dbReference>
<evidence type="ECO:0000256" key="1">
    <source>
        <dbReference type="ARBA" id="ARBA00022679"/>
    </source>
</evidence>
<organism evidence="5 6">
    <name type="scientific">Monascus purpureus</name>
    <name type="common">Red mold</name>
    <name type="synonym">Monascus anka</name>
    <dbReference type="NCBI Taxonomy" id="5098"/>
    <lineage>
        <taxon>Eukaryota</taxon>
        <taxon>Fungi</taxon>
        <taxon>Dikarya</taxon>
        <taxon>Ascomycota</taxon>
        <taxon>Pezizomycotina</taxon>
        <taxon>Eurotiomycetes</taxon>
        <taxon>Eurotiomycetidae</taxon>
        <taxon>Eurotiales</taxon>
        <taxon>Aspergillaceae</taxon>
        <taxon>Monascus</taxon>
    </lineage>
</organism>
<proteinExistence type="predicted"/>
<dbReference type="Pfam" id="PF00179">
    <property type="entry name" value="UQ_con"/>
    <property type="match status" value="1"/>
</dbReference>
<dbReference type="SMART" id="SM00212">
    <property type="entry name" value="UBCc"/>
    <property type="match status" value="1"/>
</dbReference>
<dbReference type="InterPro" id="IPR016135">
    <property type="entry name" value="UBQ-conjugating_enzyme/RWD"/>
</dbReference>
<dbReference type="Pfam" id="PF23043">
    <property type="entry name" value="SH3-B_UBE2O"/>
    <property type="match status" value="1"/>
</dbReference>
<dbReference type="STRING" id="5098.A0A507QQS8"/>
<protein>
    <recommendedName>
        <fullName evidence="4">UBC core domain-containing protein</fullName>
    </recommendedName>
</protein>
<evidence type="ECO:0000259" key="4">
    <source>
        <dbReference type="PROSITE" id="PS50127"/>
    </source>
</evidence>
<dbReference type="SUPFAM" id="SSF54495">
    <property type="entry name" value="UBC-like"/>
    <property type="match status" value="1"/>
</dbReference>
<dbReference type="CDD" id="cd23837">
    <property type="entry name" value="UBCc_UBE2O"/>
    <property type="match status" value="1"/>
</dbReference>
<reference evidence="5 6" key="1">
    <citation type="submission" date="2019-06" db="EMBL/GenBank/DDBJ databases">
        <title>Wine fermentation using esterase from Monascus purpureus.</title>
        <authorList>
            <person name="Geng C."/>
            <person name="Zhang Y."/>
        </authorList>
    </citation>
    <scope>NUCLEOTIDE SEQUENCE [LARGE SCALE GENOMIC DNA]</scope>
    <source>
        <strain evidence="5">HQ1</strain>
    </source>
</reference>
<name>A0A507QQS8_MONPU</name>
<evidence type="ECO:0000256" key="3">
    <source>
        <dbReference type="SAM" id="MobiDB-lite"/>
    </source>
</evidence>
<dbReference type="InterPro" id="IPR057733">
    <property type="entry name" value="UBE2O-like_SH3-B"/>
</dbReference>
<feature type="compositionally biased region" description="Basic and acidic residues" evidence="3">
    <location>
        <begin position="755"/>
        <end position="768"/>
    </location>
</feature>
<dbReference type="Gene3D" id="3.10.110.10">
    <property type="entry name" value="Ubiquitin Conjugating Enzyme"/>
    <property type="match status" value="1"/>
</dbReference>
<dbReference type="PANTHER" id="PTHR46116:SF15">
    <property type="entry name" value="(E3-INDEPENDENT) E2 UBIQUITIN-CONJUGATING ENZYME"/>
    <property type="match status" value="1"/>
</dbReference>
<accession>A0A507QQS8</accession>
<comment type="caution">
    <text evidence="5">The sequence shown here is derived from an EMBL/GenBank/DDBJ whole genome shotgun (WGS) entry which is preliminary data.</text>
</comment>
<dbReference type="PROSITE" id="PS50127">
    <property type="entry name" value="UBC_2"/>
    <property type="match status" value="1"/>
</dbReference>
<keyword evidence="6" id="KW-1185">Reference proteome</keyword>
<evidence type="ECO:0000313" key="5">
    <source>
        <dbReference type="EMBL" id="TQB70193.1"/>
    </source>
</evidence>
<feature type="region of interest" description="Disordered" evidence="3">
    <location>
        <begin position="697"/>
        <end position="769"/>
    </location>
</feature>
<sequence>MDATTAGSIQARDLDFGKLELEDACRLKSDPSLVGHVSRTFHDIETHGPLTDEFIILYAPVPEAMLMDFLSTGKPPKGYVLVTFCEPSQGSSLIHEDDLELIDRTLPIGQVVKRHPKDTLSGTVISSSTRCTLEPIAFRTIDPSTGDYGPVHFTEKRAKRPIDPAEDIPSLLVHDVPVTDIKHHEEFSEGDFIVYRQKLGIIRQITREIVLVLGNYTVVAPEANEFDMSVSVGSRPILSFPGDPEVPKPYPLNQEEVVWSQEADTLYPGQFVLSDDRSVRMGDWIYGSYSDSVPPEGYVIAAKPMDVTVDWLCPNVFAVGMPYVSEGRETVRASTLFGKAAKCDFGALPRDGLNGQGIRSDSWLGIGDRARFRDPTDAAAKYPGFQSIPAQDCCGFDLNVFRIVSSKTEVRVQWQDLSITTEEATSLRTFTSSEDEVWPGDLVTLREGAKSVPNPGRDRPEPLAAHFQGFQDDNILVPKKVGVVQKVNSAERIATVRWYKNPKVQLLHNGNILRPSSKLGELGDMTTDVSLYELSTHPGLSKARGDLVLIAPEKVHKSILSEGSSNPSSTAAGPCTLSYLFPISFFQVSVYLEYLKMVLVHADWFRDTVQVDSAPLPFRHDVHRDEYSVKAPVDYVGRIIAIDMDGTITVRLATADNCHDIYVPLEKILMVIDDDGTPEEPAITSFNVGFDINDPDDLPITTTVEYEGGERLDDDSGDDMWTTDDDDDYEDSNEGNDEEDNDDHDNNNNIVISELRLDPTTDETKISDETSTGICEDGELAILTMQLPVSRPPSFAVLDGSPPPDHAFLSRPATDVPVTQIKRIRKEYQILESSLPPGIIVRTWESRLDLLRVLIIGPQGTPYEYAPHVIDIHFGHNFPNTPPDSFFHSWTNGMGRINPNLYEDGKICLSILGTWPSQNPDEIWSPAKSTVLQILVSIMGLVLVKTPFYNEAGFEIFASEGDGRVESIQYTEKAFVLTRHFIDIALQRPVAGFEDVLIWHYLPGPVRNDENDNTAELERPRLLRKAISEAKAMIEHHNATSSSSAETIEKNAASPFVNRLSLGAVIMLRKHIAALEKIEAAAIRKFS</sequence>
<dbReference type="AlphaFoldDB" id="A0A507QQS8"/>
<keyword evidence="2" id="KW-0833">Ubl conjugation pathway</keyword>
<keyword evidence="1" id="KW-0808">Transferase</keyword>
<dbReference type="GO" id="GO:0061631">
    <property type="term" value="F:ubiquitin conjugating enzyme activity"/>
    <property type="evidence" value="ECO:0007669"/>
    <property type="project" value="TreeGrafter"/>
</dbReference>
<dbReference type="EMBL" id="VIFY01000118">
    <property type="protein sequence ID" value="TQB70193.1"/>
    <property type="molecule type" value="Genomic_DNA"/>
</dbReference>
<feature type="domain" description="UBC core" evidence="4">
    <location>
        <begin position="819"/>
        <end position="983"/>
    </location>
</feature>